<dbReference type="Proteomes" id="UP001317613">
    <property type="component" value="Chromosome"/>
</dbReference>
<evidence type="ECO:0000313" key="2">
    <source>
        <dbReference type="Proteomes" id="UP001317613"/>
    </source>
</evidence>
<name>A0AC59HN38_ENTFL</name>
<gene>
    <name evidence="1" type="ORF">EfsSVR2332_12040</name>
</gene>
<dbReference type="EMBL" id="AP026729">
    <property type="protein sequence ID" value="BDQ61126.1"/>
    <property type="molecule type" value="Genomic_DNA"/>
</dbReference>
<organism evidence="1 2">
    <name type="scientific">Enterococcus faecalis</name>
    <name type="common">Streptococcus faecalis</name>
    <dbReference type="NCBI Taxonomy" id="1351"/>
    <lineage>
        <taxon>Bacteria</taxon>
        <taxon>Bacillati</taxon>
        <taxon>Bacillota</taxon>
        <taxon>Bacilli</taxon>
        <taxon>Lactobacillales</taxon>
        <taxon>Enterococcaceae</taxon>
        <taxon>Enterococcus</taxon>
    </lineage>
</organism>
<evidence type="ECO:0000313" key="1">
    <source>
        <dbReference type="EMBL" id="BDQ61126.1"/>
    </source>
</evidence>
<protein>
    <submittedName>
        <fullName evidence="1">Uncharacterized protein</fullName>
    </submittedName>
</protein>
<sequence>MKHFIKENKGLAIYSFLIVFATYGIKLFNNTYAIDTMHLMTNYRGYLKHWVSIGRPGLVALKLLTYNYVNVYFLNLLAIIFFAIATILLCYYVDLSTKQIYNKKYLYIIPSIFPTSQLFSEQFYFVLQNFEFSLGICLVILSLIAIYHIPNKIFKLFGFLLLTFTLTMYQSFFVFACTLILFKILMTLYFAQLNDLKISFKDYAFKIGHFILLAISSLVLSQLMAMLAKSFKR</sequence>
<proteinExistence type="predicted"/>
<accession>A0AC59HN38</accession>
<reference evidence="1" key="1">
    <citation type="submission" date="2022-08" db="EMBL/GenBank/DDBJ databases">
        <title>Molecular epidemiological analysis of five strains of VanD-type vancomycin-resistant Enterococcus faecalis.</title>
        <authorList>
            <person name="Mimura K."/>
            <person name="Hashimoto Y."/>
            <person name="Tomita H."/>
        </authorList>
    </citation>
    <scope>NUCLEOTIDE SEQUENCE</scope>
    <source>
        <strain evidence="1">SVR2332</strain>
    </source>
</reference>